<evidence type="ECO:0000313" key="1">
    <source>
        <dbReference type="EMBL" id="WTW63145.1"/>
    </source>
</evidence>
<name>A0AAU2V6Q5_9ACTN</name>
<dbReference type="Pfam" id="PF20199">
    <property type="entry name" value="RepSA"/>
    <property type="match status" value="1"/>
</dbReference>
<dbReference type="AlphaFoldDB" id="A0AAU2V6Q5"/>
<protein>
    <submittedName>
        <fullName evidence="1">Replication initiation protein</fullName>
    </submittedName>
</protein>
<reference evidence="1" key="1">
    <citation type="submission" date="2022-10" db="EMBL/GenBank/DDBJ databases">
        <title>The complete genomes of actinobacterial strains from the NBC collection.</title>
        <authorList>
            <person name="Joergensen T.S."/>
            <person name="Alvarez Arevalo M."/>
            <person name="Sterndorff E.B."/>
            <person name="Faurdal D."/>
            <person name="Vuksanovic O."/>
            <person name="Mourched A.-S."/>
            <person name="Charusanti P."/>
            <person name="Shaw S."/>
            <person name="Blin K."/>
            <person name="Weber T."/>
        </authorList>
    </citation>
    <scope>NUCLEOTIDE SEQUENCE</scope>
    <source>
        <strain evidence="1">NBC_00003</strain>
    </source>
</reference>
<sequence>MGRSLDLRHVISPAVRDLLELANSGNFDRITEQVHHLRGCTGPINLTGWTQTRTPAGEVVRSYNTADEPTGRLLTTCGNRRSSRCPSCSRLYAADTYHLIRAGLSGGKNVSETVRSHPRAFVTLTAPSFGRVHNRATTSTGAPLRCACGTHHQEDAPELGTPLNPKTYDYTGAVLWNAHAGELWGRFTTYLRRELALHFGVTQKAFNASVRLSFAKVAEYQKRGLVHFHAVIRFDGPDGHTTPPPAWATVDALKTTVPVAARRARLALSTDATGEREFAWGRKIDVREIKALGDGKDTEQAVASYVAKYATKSAEGTGTVDRTLICRPCAGRGYVKAPDGFFDQCESCEGTGQAEPIKNLSVHRHVRQMIRTAWNLGHLPELAHLKLWKWAHMLGFRGHFSSKSRAYSTTLGTLRDVRRAWRIDQAERARTRAGHPTPAEETTLVVSHWSYIGSGYRPGEEFLAAQTRHEIALARDHAERAKTEGEIWQ</sequence>
<dbReference type="EMBL" id="CP108318">
    <property type="protein sequence ID" value="WTW63145.1"/>
    <property type="molecule type" value="Genomic_DNA"/>
</dbReference>
<dbReference type="InterPro" id="IPR046828">
    <property type="entry name" value="RepSA"/>
</dbReference>
<proteinExistence type="predicted"/>
<gene>
    <name evidence="1" type="ORF">OG549_22205</name>
</gene>
<organism evidence="1">
    <name type="scientific">Streptomyces sp. NBC_00003</name>
    <dbReference type="NCBI Taxonomy" id="2903608"/>
    <lineage>
        <taxon>Bacteria</taxon>
        <taxon>Bacillati</taxon>
        <taxon>Actinomycetota</taxon>
        <taxon>Actinomycetes</taxon>
        <taxon>Kitasatosporales</taxon>
        <taxon>Streptomycetaceae</taxon>
        <taxon>Streptomyces</taxon>
    </lineage>
</organism>
<accession>A0AAU2V6Q5</accession>